<keyword evidence="3" id="KW-1185">Reference proteome</keyword>
<evidence type="ECO:0000313" key="2">
    <source>
        <dbReference type="EMBL" id="KAH3794538.1"/>
    </source>
</evidence>
<evidence type="ECO:0000256" key="1">
    <source>
        <dbReference type="SAM" id="MobiDB-lite"/>
    </source>
</evidence>
<accession>A0A9D4J3L4</accession>
<reference evidence="2" key="1">
    <citation type="journal article" date="2019" name="bioRxiv">
        <title>The Genome of the Zebra Mussel, Dreissena polymorpha: A Resource for Invasive Species Research.</title>
        <authorList>
            <person name="McCartney M.A."/>
            <person name="Auch B."/>
            <person name="Kono T."/>
            <person name="Mallez S."/>
            <person name="Zhang Y."/>
            <person name="Obille A."/>
            <person name="Becker A."/>
            <person name="Abrahante J.E."/>
            <person name="Garbe J."/>
            <person name="Badalamenti J.P."/>
            <person name="Herman A."/>
            <person name="Mangelson H."/>
            <person name="Liachko I."/>
            <person name="Sullivan S."/>
            <person name="Sone E.D."/>
            <person name="Koren S."/>
            <person name="Silverstein K.A.T."/>
            <person name="Beckman K.B."/>
            <person name="Gohl D.M."/>
        </authorList>
    </citation>
    <scope>NUCLEOTIDE SEQUENCE</scope>
    <source>
        <strain evidence="2">Duluth1</strain>
        <tissue evidence="2">Whole animal</tissue>
    </source>
</reference>
<name>A0A9D4J3L4_DREPO</name>
<reference evidence="2" key="2">
    <citation type="submission" date="2020-11" db="EMBL/GenBank/DDBJ databases">
        <authorList>
            <person name="McCartney M.A."/>
            <person name="Auch B."/>
            <person name="Kono T."/>
            <person name="Mallez S."/>
            <person name="Becker A."/>
            <person name="Gohl D.M."/>
            <person name="Silverstein K.A.T."/>
            <person name="Koren S."/>
            <person name="Bechman K.B."/>
            <person name="Herman A."/>
            <person name="Abrahante J.E."/>
            <person name="Garbe J."/>
        </authorList>
    </citation>
    <scope>NUCLEOTIDE SEQUENCE</scope>
    <source>
        <strain evidence="2">Duluth1</strain>
        <tissue evidence="2">Whole animal</tissue>
    </source>
</reference>
<dbReference type="EMBL" id="JAIWYP010000007">
    <property type="protein sequence ID" value="KAH3794538.1"/>
    <property type="molecule type" value="Genomic_DNA"/>
</dbReference>
<proteinExistence type="predicted"/>
<gene>
    <name evidence="2" type="ORF">DPMN_148074</name>
</gene>
<dbReference type="Proteomes" id="UP000828390">
    <property type="component" value="Unassembled WGS sequence"/>
</dbReference>
<evidence type="ECO:0000313" key="3">
    <source>
        <dbReference type="Proteomes" id="UP000828390"/>
    </source>
</evidence>
<organism evidence="2 3">
    <name type="scientific">Dreissena polymorpha</name>
    <name type="common">Zebra mussel</name>
    <name type="synonym">Mytilus polymorpha</name>
    <dbReference type="NCBI Taxonomy" id="45954"/>
    <lineage>
        <taxon>Eukaryota</taxon>
        <taxon>Metazoa</taxon>
        <taxon>Spiralia</taxon>
        <taxon>Lophotrochozoa</taxon>
        <taxon>Mollusca</taxon>
        <taxon>Bivalvia</taxon>
        <taxon>Autobranchia</taxon>
        <taxon>Heteroconchia</taxon>
        <taxon>Euheterodonta</taxon>
        <taxon>Imparidentia</taxon>
        <taxon>Neoheterodontei</taxon>
        <taxon>Myida</taxon>
        <taxon>Dreissenoidea</taxon>
        <taxon>Dreissenidae</taxon>
        <taxon>Dreissena</taxon>
    </lineage>
</organism>
<feature type="region of interest" description="Disordered" evidence="1">
    <location>
        <begin position="160"/>
        <end position="198"/>
    </location>
</feature>
<protein>
    <submittedName>
        <fullName evidence="2">Uncharacterized protein</fullName>
    </submittedName>
</protein>
<feature type="compositionally biased region" description="Basic and acidic residues" evidence="1">
    <location>
        <begin position="187"/>
        <end position="198"/>
    </location>
</feature>
<dbReference type="AlphaFoldDB" id="A0A9D4J3L4"/>
<sequence>MCYMEEIITTDLRLELHGGCRSKEMCHTVVKRETLTPCSQCCNSSDECNALLCGLSNSSHYIPELFQLQCRVCTYVSEVRFCDELALCDNRTQECFMDQIIIESLTTLYSGGCRSREQCRGQITPSMGKRADVLACSRCCSDANDCNSLLCVFSEHDTNNTPSLLSRRRRPDSTQLPTPMSIMRHGQHTERMPRSCDV</sequence>
<comment type="caution">
    <text evidence="2">The sequence shown here is derived from an EMBL/GenBank/DDBJ whole genome shotgun (WGS) entry which is preliminary data.</text>
</comment>